<gene>
    <name evidence="1" type="ORF">AB6A40_006088</name>
</gene>
<keyword evidence="2" id="KW-1185">Reference proteome</keyword>
<dbReference type="Proteomes" id="UP001608902">
    <property type="component" value="Unassembled WGS sequence"/>
</dbReference>
<proteinExistence type="predicted"/>
<accession>A0ABD6EHC5</accession>
<comment type="caution">
    <text evidence="1">The sequence shown here is derived from an EMBL/GenBank/DDBJ whole genome shotgun (WGS) entry which is preliminary data.</text>
</comment>
<protein>
    <submittedName>
        <fullName evidence="1">Uncharacterized protein</fullName>
    </submittedName>
</protein>
<evidence type="ECO:0000313" key="2">
    <source>
        <dbReference type="Proteomes" id="UP001608902"/>
    </source>
</evidence>
<name>A0ABD6EHC5_9BILA</name>
<organism evidence="1 2">
    <name type="scientific">Gnathostoma spinigerum</name>
    <dbReference type="NCBI Taxonomy" id="75299"/>
    <lineage>
        <taxon>Eukaryota</taxon>
        <taxon>Metazoa</taxon>
        <taxon>Ecdysozoa</taxon>
        <taxon>Nematoda</taxon>
        <taxon>Chromadorea</taxon>
        <taxon>Rhabditida</taxon>
        <taxon>Spirurina</taxon>
        <taxon>Gnathostomatomorpha</taxon>
        <taxon>Gnathostomatoidea</taxon>
        <taxon>Gnathostomatidae</taxon>
        <taxon>Gnathostoma</taxon>
    </lineage>
</organism>
<dbReference type="AlphaFoldDB" id="A0ABD6EHC5"/>
<dbReference type="EMBL" id="JBGFUD010004126">
    <property type="protein sequence ID" value="MFH4979379.1"/>
    <property type="molecule type" value="Genomic_DNA"/>
</dbReference>
<sequence length="117" mass="13435">MTRCYREKIRSYANVLLFVKSMGNQNMKPVNVKRNSECRSTKFHSAISRQSRELPKISLQRQNTLSDDAQFMSINEGVCNEIVFSEVDELATPTVIPLRLQNDGIFTTVLCQNLKHL</sequence>
<evidence type="ECO:0000313" key="1">
    <source>
        <dbReference type="EMBL" id="MFH4979379.1"/>
    </source>
</evidence>
<reference evidence="1 2" key="1">
    <citation type="submission" date="2024-08" db="EMBL/GenBank/DDBJ databases">
        <title>Gnathostoma spinigerum genome.</title>
        <authorList>
            <person name="Gonzalez-Bertolin B."/>
            <person name="Monzon S."/>
            <person name="Zaballos A."/>
            <person name="Jimenez P."/>
            <person name="Dekumyoy P."/>
            <person name="Varona S."/>
            <person name="Cuesta I."/>
            <person name="Sumanam S."/>
            <person name="Adisakwattana P."/>
            <person name="Gasser R.B."/>
            <person name="Hernandez-Gonzalez A."/>
            <person name="Young N.D."/>
            <person name="Perteguer M.J."/>
        </authorList>
    </citation>
    <scope>NUCLEOTIDE SEQUENCE [LARGE SCALE GENOMIC DNA]</scope>
    <source>
        <strain evidence="1">AL3</strain>
        <tissue evidence="1">Liver</tissue>
    </source>
</reference>